<protein>
    <submittedName>
        <fullName evidence="1">Uncharacterized protein</fullName>
    </submittedName>
</protein>
<organism evidence="1 2">
    <name type="scientific">Polychaeton citri CBS 116435</name>
    <dbReference type="NCBI Taxonomy" id="1314669"/>
    <lineage>
        <taxon>Eukaryota</taxon>
        <taxon>Fungi</taxon>
        <taxon>Dikarya</taxon>
        <taxon>Ascomycota</taxon>
        <taxon>Pezizomycotina</taxon>
        <taxon>Dothideomycetes</taxon>
        <taxon>Dothideomycetidae</taxon>
        <taxon>Capnodiales</taxon>
        <taxon>Capnodiaceae</taxon>
        <taxon>Polychaeton</taxon>
    </lineage>
</organism>
<dbReference type="AlphaFoldDB" id="A0A9P4Q1F4"/>
<keyword evidence="2" id="KW-1185">Reference proteome</keyword>
<proteinExistence type="predicted"/>
<comment type="caution">
    <text evidence="1">The sequence shown here is derived from an EMBL/GenBank/DDBJ whole genome shotgun (WGS) entry which is preliminary data.</text>
</comment>
<sequence length="340" mass="37672">MFNRSAYVMGCQAPYQMTRGQGLQLMRLSGVNMPMIYGERGRAFDLDHLEGSTRDAKKVHCELLATSPACFARCGSFVSSDRSLGCRISQFGLSVSLPATPYIPGICKAPLKVATSNSTDKCAIFLKKLSQPGLLARVSGTSGESFLMTHTSMADLMDVNVPLEPEEIPPYLYHGLWLREPTFQNRHISGHTVLGLDYSSGNDHLKLSGDHFDTARISRLSLRRGSGNDETRIMKMQAEQLLAKDQGRTHVLKYPTFNDKWLPIGYKALHPHVLFADDSRARKAPPNKGFDFVCKTAMFEIVASARKVLDIETMSGQRGGIWAISLAIDADSPTYIDRYC</sequence>
<evidence type="ECO:0000313" key="1">
    <source>
        <dbReference type="EMBL" id="KAF2716721.1"/>
    </source>
</evidence>
<dbReference type="EMBL" id="MU003864">
    <property type="protein sequence ID" value="KAF2716721.1"/>
    <property type="molecule type" value="Genomic_DNA"/>
</dbReference>
<accession>A0A9P4Q1F4</accession>
<dbReference type="OrthoDB" id="674604at2759"/>
<dbReference type="Proteomes" id="UP000799441">
    <property type="component" value="Unassembled WGS sequence"/>
</dbReference>
<evidence type="ECO:0000313" key="2">
    <source>
        <dbReference type="Proteomes" id="UP000799441"/>
    </source>
</evidence>
<reference evidence="1" key="1">
    <citation type="journal article" date="2020" name="Stud. Mycol.">
        <title>101 Dothideomycetes genomes: a test case for predicting lifestyles and emergence of pathogens.</title>
        <authorList>
            <person name="Haridas S."/>
            <person name="Albert R."/>
            <person name="Binder M."/>
            <person name="Bloem J."/>
            <person name="Labutti K."/>
            <person name="Salamov A."/>
            <person name="Andreopoulos B."/>
            <person name="Baker S."/>
            <person name="Barry K."/>
            <person name="Bills G."/>
            <person name="Bluhm B."/>
            <person name="Cannon C."/>
            <person name="Castanera R."/>
            <person name="Culley D."/>
            <person name="Daum C."/>
            <person name="Ezra D."/>
            <person name="Gonzalez J."/>
            <person name="Henrissat B."/>
            <person name="Kuo A."/>
            <person name="Liang C."/>
            <person name="Lipzen A."/>
            <person name="Lutzoni F."/>
            <person name="Magnuson J."/>
            <person name="Mondo S."/>
            <person name="Nolan M."/>
            <person name="Ohm R."/>
            <person name="Pangilinan J."/>
            <person name="Park H.-J."/>
            <person name="Ramirez L."/>
            <person name="Alfaro M."/>
            <person name="Sun H."/>
            <person name="Tritt A."/>
            <person name="Yoshinaga Y."/>
            <person name="Zwiers L.-H."/>
            <person name="Turgeon B."/>
            <person name="Goodwin S."/>
            <person name="Spatafora J."/>
            <person name="Crous P."/>
            <person name="Grigoriev I."/>
        </authorList>
    </citation>
    <scope>NUCLEOTIDE SEQUENCE</scope>
    <source>
        <strain evidence="1">CBS 116435</strain>
    </source>
</reference>
<name>A0A9P4Q1F4_9PEZI</name>
<gene>
    <name evidence="1" type="ORF">K431DRAFT_350135</name>
</gene>